<comment type="function">
    <text evidence="1">Fluoride channel required for the rapid expulsion of cytoplasmic fluoride.</text>
</comment>
<feature type="transmembrane region" description="Helical" evidence="10">
    <location>
        <begin position="301"/>
        <end position="320"/>
    </location>
</feature>
<protein>
    <submittedName>
        <fullName evidence="11">CrcB-like protein-domain-containing protein</fullName>
    </submittedName>
</protein>
<comment type="catalytic activity">
    <reaction evidence="8">
        <text>fluoride(in) = fluoride(out)</text>
        <dbReference type="Rhea" id="RHEA:76159"/>
        <dbReference type="ChEBI" id="CHEBI:17051"/>
    </reaction>
    <physiologicalReaction direction="left-to-right" evidence="8">
        <dbReference type="Rhea" id="RHEA:76160"/>
    </physiologicalReaction>
</comment>
<dbReference type="Pfam" id="PF02537">
    <property type="entry name" value="CRCB"/>
    <property type="match status" value="2"/>
</dbReference>
<evidence type="ECO:0000256" key="9">
    <source>
        <dbReference type="SAM" id="MobiDB-lite"/>
    </source>
</evidence>
<feature type="transmembrane region" description="Helical" evidence="10">
    <location>
        <begin position="445"/>
        <end position="466"/>
    </location>
</feature>
<evidence type="ECO:0000313" key="12">
    <source>
        <dbReference type="Proteomes" id="UP001363622"/>
    </source>
</evidence>
<feature type="transmembrane region" description="Helical" evidence="10">
    <location>
        <begin position="407"/>
        <end position="425"/>
    </location>
</feature>
<dbReference type="PANTHER" id="PTHR28259">
    <property type="entry name" value="FLUORIDE EXPORT PROTEIN 1-RELATED"/>
    <property type="match status" value="1"/>
</dbReference>
<dbReference type="EMBL" id="JBBPHU010000006">
    <property type="protein sequence ID" value="KAK7516339.1"/>
    <property type="molecule type" value="Genomic_DNA"/>
</dbReference>
<dbReference type="Proteomes" id="UP001363622">
    <property type="component" value="Unassembled WGS sequence"/>
</dbReference>
<accession>A0ABR1KJS9</accession>
<comment type="caution">
    <text evidence="11">The sequence shown here is derived from an EMBL/GenBank/DDBJ whole genome shotgun (WGS) entry which is preliminary data.</text>
</comment>
<dbReference type="PANTHER" id="PTHR28259:SF1">
    <property type="entry name" value="FLUORIDE EXPORT PROTEIN 1-RELATED"/>
    <property type="match status" value="1"/>
</dbReference>
<evidence type="ECO:0000256" key="8">
    <source>
        <dbReference type="ARBA" id="ARBA00035585"/>
    </source>
</evidence>
<feature type="transmembrane region" description="Helical" evidence="10">
    <location>
        <begin position="549"/>
        <end position="571"/>
    </location>
</feature>
<keyword evidence="12" id="KW-1185">Reference proteome</keyword>
<feature type="transmembrane region" description="Helical" evidence="10">
    <location>
        <begin position="358"/>
        <end position="386"/>
    </location>
</feature>
<gene>
    <name evidence="11" type="ORF">IWZ03DRAFT_360091</name>
</gene>
<comment type="subcellular location">
    <subcellularLocation>
        <location evidence="2">Cell membrane</location>
        <topology evidence="2">Multi-pass membrane protein</topology>
    </subcellularLocation>
</comment>
<feature type="region of interest" description="Disordered" evidence="9">
    <location>
        <begin position="1"/>
        <end position="85"/>
    </location>
</feature>
<evidence type="ECO:0000256" key="6">
    <source>
        <dbReference type="ARBA" id="ARBA00023136"/>
    </source>
</evidence>
<evidence type="ECO:0000256" key="5">
    <source>
        <dbReference type="ARBA" id="ARBA00022989"/>
    </source>
</evidence>
<comment type="similarity">
    <text evidence="7">Belongs to the fluoride channel Fluc/FEX (TC 1.A.43) family.</text>
</comment>
<keyword evidence="5 10" id="KW-1133">Transmembrane helix</keyword>
<evidence type="ECO:0000256" key="3">
    <source>
        <dbReference type="ARBA" id="ARBA00022475"/>
    </source>
</evidence>
<feature type="transmembrane region" description="Helical" evidence="10">
    <location>
        <begin position="240"/>
        <end position="258"/>
    </location>
</feature>
<feature type="transmembrane region" description="Helical" evidence="10">
    <location>
        <begin position="207"/>
        <end position="228"/>
    </location>
</feature>
<reference evidence="11 12" key="1">
    <citation type="submission" date="2024-04" db="EMBL/GenBank/DDBJ databases">
        <title>Phyllosticta paracitricarpa is synonymous to the EU quarantine fungus P. citricarpa based on phylogenomic analyses.</title>
        <authorList>
            <consortium name="Lawrence Berkeley National Laboratory"/>
            <person name="Van Ingen-Buijs V.A."/>
            <person name="Van Westerhoven A.C."/>
            <person name="Haridas S."/>
            <person name="Skiadas P."/>
            <person name="Martin F."/>
            <person name="Groenewald J.Z."/>
            <person name="Crous P.W."/>
            <person name="Seidl M.F."/>
        </authorList>
    </citation>
    <scope>NUCLEOTIDE SEQUENCE [LARGE SCALE GENOMIC DNA]</scope>
    <source>
        <strain evidence="11 12">CBS 123371</strain>
    </source>
</reference>
<organism evidence="11 12">
    <name type="scientific">Phyllosticta citriasiana</name>
    <dbReference type="NCBI Taxonomy" id="595635"/>
    <lineage>
        <taxon>Eukaryota</taxon>
        <taxon>Fungi</taxon>
        <taxon>Dikarya</taxon>
        <taxon>Ascomycota</taxon>
        <taxon>Pezizomycotina</taxon>
        <taxon>Dothideomycetes</taxon>
        <taxon>Dothideomycetes incertae sedis</taxon>
        <taxon>Botryosphaeriales</taxon>
        <taxon>Phyllostictaceae</taxon>
        <taxon>Phyllosticta</taxon>
    </lineage>
</organism>
<evidence type="ECO:0000313" key="11">
    <source>
        <dbReference type="EMBL" id="KAK7516339.1"/>
    </source>
</evidence>
<evidence type="ECO:0000256" key="4">
    <source>
        <dbReference type="ARBA" id="ARBA00022692"/>
    </source>
</evidence>
<keyword evidence="6 10" id="KW-0472">Membrane</keyword>
<evidence type="ECO:0000256" key="10">
    <source>
        <dbReference type="SAM" id="Phobius"/>
    </source>
</evidence>
<sequence length="588" mass="63207">MADGQAARFSRRDSRFNLQSSSFSRDTRSDADASSFHSARASFTTTPHRQSHLSHPDSYAVSDSPSDDHRSKHASAGSSTTQPSVRLFSGQASGIHIARSLGTTPTPKMDDSCSLPLSYLDLDESAAPAPVRLTAYQDDEELSALPPVVPRSRDTKSRASRLSRMASLHATKEGPFDFSANSSMYALNAMPPPPVPRPLPVSALATHLYTISYLIFFSIFGTLARLGLQWLTFYPGAPVVFSELWANVGGSFIMGFLAEDRQIFREERGNGAPLPRNVKDEPAASAEMAAQHSKVKKTIPLYIGLATGFCGSFTSFSSFIRDVFLALSNDAPAPFNHPYPTGSPRPSYSSTVHRNGGYSFLALIGVILTTISLCTSAYTVGCHFAIFTHPFTPTISLRISRRIIDPLFVPLAFLSWLAAIIMAAVPPDRPGGPAATSSSWASESWRGQALFACVFAPLGCLLRWWLSARLNPCVPSFPLGTYAVNIFGTAVLGMAFDLQHVRIGGGGGVVGGGRVGCQVLEGVMDGFCGCLTTVSTWVAEIRGLRTKQAYLYAGASVLTGLGILIVVMGSVKWSTEFESAVCKTTRWS</sequence>
<proteinExistence type="inferred from homology"/>
<evidence type="ECO:0000256" key="1">
    <source>
        <dbReference type="ARBA" id="ARBA00002598"/>
    </source>
</evidence>
<keyword evidence="3" id="KW-1003">Cell membrane</keyword>
<dbReference type="InterPro" id="IPR003691">
    <property type="entry name" value="FluC"/>
</dbReference>
<keyword evidence="4 10" id="KW-0812">Transmembrane</keyword>
<evidence type="ECO:0000256" key="2">
    <source>
        <dbReference type="ARBA" id="ARBA00004651"/>
    </source>
</evidence>
<evidence type="ECO:0000256" key="7">
    <source>
        <dbReference type="ARBA" id="ARBA00035120"/>
    </source>
</evidence>
<name>A0ABR1KJS9_9PEZI</name>